<feature type="transmembrane region" description="Helical" evidence="2">
    <location>
        <begin position="45"/>
        <end position="66"/>
    </location>
</feature>
<evidence type="ECO:0000313" key="4">
    <source>
        <dbReference type="Proteomes" id="UP000703893"/>
    </source>
</evidence>
<accession>A0A937X4P5</accession>
<gene>
    <name evidence="3" type="ORF">FJZ00_12725</name>
</gene>
<dbReference type="InterPro" id="IPR052265">
    <property type="entry name" value="Gamma-CA"/>
</dbReference>
<keyword evidence="2" id="KW-1133">Transmembrane helix</keyword>
<dbReference type="EMBL" id="VGJX01000820">
    <property type="protein sequence ID" value="MBM3276011.1"/>
    <property type="molecule type" value="Genomic_DNA"/>
</dbReference>
<proteinExistence type="predicted"/>
<evidence type="ECO:0000256" key="1">
    <source>
        <dbReference type="SAM" id="MobiDB-lite"/>
    </source>
</evidence>
<dbReference type="SUPFAM" id="SSF51161">
    <property type="entry name" value="Trimeric LpxA-like enzymes"/>
    <property type="match status" value="1"/>
</dbReference>
<evidence type="ECO:0000256" key="2">
    <source>
        <dbReference type="SAM" id="Phobius"/>
    </source>
</evidence>
<reference evidence="3 4" key="1">
    <citation type="submission" date="2019-03" db="EMBL/GenBank/DDBJ databases">
        <title>Lake Tanganyika Metagenome-Assembled Genomes (MAGs).</title>
        <authorList>
            <person name="Tran P."/>
        </authorList>
    </citation>
    <scope>NUCLEOTIDE SEQUENCE [LARGE SCALE GENOMIC DNA]</scope>
    <source>
        <strain evidence="3">K_DeepCast_65m_m2_236</strain>
    </source>
</reference>
<comment type="caution">
    <text evidence="3">The sequence shown here is derived from an EMBL/GenBank/DDBJ whole genome shotgun (WGS) entry which is preliminary data.</text>
</comment>
<evidence type="ECO:0000313" key="3">
    <source>
        <dbReference type="EMBL" id="MBM3276011.1"/>
    </source>
</evidence>
<dbReference type="PANTHER" id="PTHR43360">
    <property type="entry name" value="CARBON DIOXIDE CONCENTRATING MECHANISM PROTEIN CCMM"/>
    <property type="match status" value="1"/>
</dbReference>
<sequence>MAKFEEDDDKPKGGGRKIAVPKIKIPSVAEIRSLVTGIRIPSVDLGIIAGGLAIATISAGAAVFGVRMYLPERKIQIVNNPKDVENAKTYNPQGMPTFTIGPNVNTTFVTHISHPRVHESAYVHPQATVLGAVEVVAKALVAPQASIRGDEGQGIRIGEASGVMDGAVIHGPPTEQGGIYLERNQVRMDGQSYSVFLGDRVTLAQQSQVYGPSSIGDDTYIGHQALVVRAEVGKRCVLEPRAAVFGVRIPDGHFVPAGVIVRNQTQADILPLITGDYPLRDINSQTVEVNVALAEGYNALYPRRSGEAGHDGHGGAAAGGAAEGHH</sequence>
<organism evidence="3 4">
    <name type="scientific">Candidatus Tanganyikabacteria bacterium</name>
    <dbReference type="NCBI Taxonomy" id="2961651"/>
    <lineage>
        <taxon>Bacteria</taxon>
        <taxon>Bacillati</taxon>
        <taxon>Candidatus Sericytochromatia</taxon>
        <taxon>Candidatus Tanganyikabacteria</taxon>
    </lineage>
</organism>
<feature type="compositionally biased region" description="Gly residues" evidence="1">
    <location>
        <begin position="314"/>
        <end position="326"/>
    </location>
</feature>
<dbReference type="AlphaFoldDB" id="A0A937X4P5"/>
<keyword evidence="2" id="KW-0472">Membrane</keyword>
<keyword evidence="2" id="KW-0812">Transmembrane</keyword>
<dbReference type="PANTHER" id="PTHR43360:SF1">
    <property type="entry name" value="CARBOXYSOME ASSEMBLY PROTEIN CCMM"/>
    <property type="match status" value="1"/>
</dbReference>
<dbReference type="Proteomes" id="UP000703893">
    <property type="component" value="Unassembled WGS sequence"/>
</dbReference>
<feature type="compositionally biased region" description="Basic and acidic residues" evidence="1">
    <location>
        <begin position="304"/>
        <end position="313"/>
    </location>
</feature>
<dbReference type="Gene3D" id="2.160.10.10">
    <property type="entry name" value="Hexapeptide repeat proteins"/>
    <property type="match status" value="1"/>
</dbReference>
<dbReference type="InterPro" id="IPR011004">
    <property type="entry name" value="Trimer_LpxA-like_sf"/>
</dbReference>
<protein>
    <submittedName>
        <fullName evidence="3">Uncharacterized protein</fullName>
    </submittedName>
</protein>
<feature type="region of interest" description="Disordered" evidence="1">
    <location>
        <begin position="304"/>
        <end position="326"/>
    </location>
</feature>
<name>A0A937X4P5_9BACT</name>